<protein>
    <recommendedName>
        <fullName evidence="14">Disease resistance protein RPM1</fullName>
    </recommendedName>
</protein>
<reference evidence="12" key="2">
    <citation type="submission" date="2020-08" db="EMBL/GenBank/DDBJ databases">
        <title>Plant Genome Project.</title>
        <authorList>
            <person name="Zhang R.-G."/>
        </authorList>
    </citation>
    <scope>NUCLEOTIDE SEQUENCE</scope>
    <source>
        <strain evidence="12">Huo1</strain>
        <tissue evidence="12">Leaf</tissue>
    </source>
</reference>
<evidence type="ECO:0000259" key="9">
    <source>
        <dbReference type="Pfam" id="PF18052"/>
    </source>
</evidence>
<dbReference type="GO" id="GO:0043531">
    <property type="term" value="F:ADP binding"/>
    <property type="evidence" value="ECO:0007669"/>
    <property type="project" value="InterPro"/>
</dbReference>
<dbReference type="GO" id="GO:0005524">
    <property type="term" value="F:ATP binding"/>
    <property type="evidence" value="ECO:0007669"/>
    <property type="project" value="UniProtKB-KW"/>
</dbReference>
<evidence type="ECO:0000313" key="12">
    <source>
        <dbReference type="EMBL" id="KAG6397166.1"/>
    </source>
</evidence>
<dbReference type="Gene3D" id="3.40.50.300">
    <property type="entry name" value="P-loop containing nucleotide triphosphate hydrolases"/>
    <property type="match status" value="1"/>
</dbReference>
<feature type="domain" description="Disease resistance protein winged helix" evidence="10">
    <location>
        <begin position="317"/>
        <end position="370"/>
    </location>
</feature>
<dbReference type="Pfam" id="PF23598">
    <property type="entry name" value="LRR_14"/>
    <property type="match status" value="1"/>
</dbReference>
<dbReference type="PANTHER" id="PTHR36766">
    <property type="entry name" value="PLANT BROAD-SPECTRUM MILDEW RESISTANCE PROTEIN RPW8"/>
    <property type="match status" value="1"/>
</dbReference>
<dbReference type="InterPro" id="IPR036388">
    <property type="entry name" value="WH-like_DNA-bd_sf"/>
</dbReference>
<feature type="domain" description="Disease resistance N-terminal" evidence="9">
    <location>
        <begin position="5"/>
        <end position="88"/>
    </location>
</feature>
<dbReference type="Pfam" id="PF23559">
    <property type="entry name" value="WHD_DRP"/>
    <property type="match status" value="1"/>
</dbReference>
<dbReference type="PRINTS" id="PR00364">
    <property type="entry name" value="DISEASERSIST"/>
</dbReference>
<evidence type="ECO:0000313" key="13">
    <source>
        <dbReference type="Proteomes" id="UP000298416"/>
    </source>
</evidence>
<dbReference type="GO" id="GO:0051707">
    <property type="term" value="P:response to other organism"/>
    <property type="evidence" value="ECO:0007669"/>
    <property type="project" value="UniProtKB-ARBA"/>
</dbReference>
<dbReference type="InterPro" id="IPR027417">
    <property type="entry name" value="P-loop_NTPase"/>
</dbReference>
<keyword evidence="2" id="KW-0433">Leucine-rich repeat</keyword>
<gene>
    <name evidence="12" type="ORF">SASPL_143331</name>
</gene>
<feature type="domain" description="NB-ARC" evidence="8">
    <location>
        <begin position="140"/>
        <end position="202"/>
    </location>
</feature>
<dbReference type="InterPro" id="IPR058922">
    <property type="entry name" value="WHD_DRP"/>
</dbReference>
<keyword evidence="4" id="KW-0547">Nucleotide-binding</keyword>
<evidence type="ECO:0000256" key="6">
    <source>
        <dbReference type="ARBA" id="ARBA00022840"/>
    </source>
</evidence>
<feature type="compositionally biased region" description="Basic and acidic residues" evidence="7">
    <location>
        <begin position="818"/>
        <end position="827"/>
    </location>
</feature>
<keyword evidence="5" id="KW-0611">Plant defense</keyword>
<dbReference type="Proteomes" id="UP000298416">
    <property type="component" value="Unassembled WGS sequence"/>
</dbReference>
<dbReference type="InterPro" id="IPR038005">
    <property type="entry name" value="RX-like_CC"/>
</dbReference>
<accession>A0A8X8Z9X0</accession>
<evidence type="ECO:0000256" key="5">
    <source>
        <dbReference type="ARBA" id="ARBA00022821"/>
    </source>
</evidence>
<reference evidence="12" key="1">
    <citation type="submission" date="2018-01" db="EMBL/GenBank/DDBJ databases">
        <authorList>
            <person name="Mao J.F."/>
        </authorList>
    </citation>
    <scope>NUCLEOTIDE SEQUENCE</scope>
    <source>
        <strain evidence="12">Huo1</strain>
        <tissue evidence="12">Leaf</tissue>
    </source>
</reference>
<proteinExistence type="inferred from homology"/>
<name>A0A8X8Z9X0_SALSN</name>
<evidence type="ECO:0000259" key="11">
    <source>
        <dbReference type="Pfam" id="PF23598"/>
    </source>
</evidence>
<dbReference type="SUPFAM" id="SSF52540">
    <property type="entry name" value="P-loop containing nucleoside triphosphate hydrolases"/>
    <property type="match status" value="1"/>
</dbReference>
<dbReference type="InterPro" id="IPR041118">
    <property type="entry name" value="Rx_N"/>
</dbReference>
<dbReference type="PANTHER" id="PTHR36766:SF42">
    <property type="entry name" value="NB-ARC DOMAIN DISEASE RESISTANCE PROTEIN"/>
    <property type="match status" value="1"/>
</dbReference>
<organism evidence="12">
    <name type="scientific">Salvia splendens</name>
    <name type="common">Scarlet sage</name>
    <dbReference type="NCBI Taxonomy" id="180675"/>
    <lineage>
        <taxon>Eukaryota</taxon>
        <taxon>Viridiplantae</taxon>
        <taxon>Streptophyta</taxon>
        <taxon>Embryophyta</taxon>
        <taxon>Tracheophyta</taxon>
        <taxon>Spermatophyta</taxon>
        <taxon>Magnoliopsida</taxon>
        <taxon>eudicotyledons</taxon>
        <taxon>Gunneridae</taxon>
        <taxon>Pentapetalae</taxon>
        <taxon>asterids</taxon>
        <taxon>lamiids</taxon>
        <taxon>Lamiales</taxon>
        <taxon>Lamiaceae</taxon>
        <taxon>Nepetoideae</taxon>
        <taxon>Mentheae</taxon>
        <taxon>Salviinae</taxon>
        <taxon>Salvia</taxon>
        <taxon>Salvia subgen. Calosphace</taxon>
        <taxon>core Calosphace</taxon>
    </lineage>
</organism>
<dbReference type="SUPFAM" id="SSF52058">
    <property type="entry name" value="L domain-like"/>
    <property type="match status" value="1"/>
</dbReference>
<evidence type="ECO:0008006" key="14">
    <source>
        <dbReference type="Google" id="ProtNLM"/>
    </source>
</evidence>
<dbReference type="Gene3D" id="3.80.10.10">
    <property type="entry name" value="Ribonuclease Inhibitor"/>
    <property type="match status" value="2"/>
</dbReference>
<keyword evidence="3" id="KW-0677">Repeat</keyword>
<sequence>MAESFVSILIHNLRYLLEEEIGVIMGVDKEMKKLQSTLTTIQSVLEDAEAKQFHNKSIHNWLTKLNAAAFDIEDILDECSTEASKLPTKFNLKKILFSRKMGRRIKDMTHRLDHLAAERNNFHLSEIVAPDQEVDCRREESIVEVLLNQESKLSVLPIVGIGGLGKTTLTQLVFNEERVTRHFDDKLWVCVSDNFCIEAMIQSATGSASNLVQLDALQRHGASVVVTTRLRKVAEAMGTLPPFSLKGLSEEDLWSLFKLRVFGQEQESEAFPGKEKEWVHVRESEIWEEETMIMPALRLSYHHLPLQLRQCFAYCVVFPKDYEIEKQDLIFHWIALGCIKPNGAEEVEDVGDRIWNGLVLRSFFHEVTLQETNKEILTTTTTAISVEILTTTTTTTTANMHDLVHDLAQSMLENRVPGSSSNASNNKLNWARVENLPNAIAKLKHLRYLDLTSSQIRILPPTFCNLWNLQILILNDCILLEALPKKIKYMTNLRHVFLDGCLKLSDMPCGIKELTHLKTLTLFIVGNKAGNQLDQLQLLKIGGRLEIRHLERAKSELTRAKLFEKPNLAHLILNWEGDSAEAMDEKRKVCSSLDEEDGEFESSEHEILLSRLPLIGDLPRLKSLYLWGIDALEYIVDENGSRNSKFASLERLRIANLPSLRGVVEGDAVMEVFQNVRELYIKDCNLRDLDLHLPSLRSLRLWNLYELSALPREMASLSELVIRQCPKLVTLPPLRMPKLASLAIFDCPQLAARCVKEEGEEREKIAHIPHLLIRRDGGGVLAEVEVLGNVRLKEREVQPIEELDADTGVSPMEQQPEQPRRARSERRVVKRPSRYGDFVTG</sequence>
<dbReference type="InterPro" id="IPR055414">
    <property type="entry name" value="LRR_R13L4/SHOC2-like"/>
</dbReference>
<evidence type="ECO:0000259" key="10">
    <source>
        <dbReference type="Pfam" id="PF23559"/>
    </source>
</evidence>
<dbReference type="Pfam" id="PF18052">
    <property type="entry name" value="Rx_N"/>
    <property type="match status" value="1"/>
</dbReference>
<dbReference type="AlphaFoldDB" id="A0A8X8Z9X0"/>
<dbReference type="Gene3D" id="1.20.5.4130">
    <property type="match status" value="1"/>
</dbReference>
<comment type="similarity">
    <text evidence="1">Belongs to the disease resistance NB-LRR family.</text>
</comment>
<evidence type="ECO:0000259" key="8">
    <source>
        <dbReference type="Pfam" id="PF00931"/>
    </source>
</evidence>
<feature type="region of interest" description="Disordered" evidence="7">
    <location>
        <begin position="801"/>
        <end position="841"/>
    </location>
</feature>
<dbReference type="Gene3D" id="1.10.10.10">
    <property type="entry name" value="Winged helix-like DNA-binding domain superfamily/Winged helix DNA-binding domain"/>
    <property type="match status" value="1"/>
</dbReference>
<keyword evidence="13" id="KW-1185">Reference proteome</keyword>
<dbReference type="GO" id="GO:0006952">
    <property type="term" value="P:defense response"/>
    <property type="evidence" value="ECO:0007669"/>
    <property type="project" value="UniProtKB-KW"/>
</dbReference>
<evidence type="ECO:0000256" key="2">
    <source>
        <dbReference type="ARBA" id="ARBA00022614"/>
    </source>
</evidence>
<keyword evidence="6" id="KW-0067">ATP-binding</keyword>
<evidence type="ECO:0000256" key="4">
    <source>
        <dbReference type="ARBA" id="ARBA00022741"/>
    </source>
</evidence>
<evidence type="ECO:0000256" key="3">
    <source>
        <dbReference type="ARBA" id="ARBA00022737"/>
    </source>
</evidence>
<dbReference type="CDD" id="cd14798">
    <property type="entry name" value="RX-CC_like"/>
    <property type="match status" value="1"/>
</dbReference>
<dbReference type="InterPro" id="IPR032675">
    <property type="entry name" value="LRR_dom_sf"/>
</dbReference>
<comment type="caution">
    <text evidence="12">The sequence shown here is derived from an EMBL/GenBank/DDBJ whole genome shotgun (WGS) entry which is preliminary data.</text>
</comment>
<evidence type="ECO:0000256" key="7">
    <source>
        <dbReference type="SAM" id="MobiDB-lite"/>
    </source>
</evidence>
<dbReference type="EMBL" id="PNBA02000016">
    <property type="protein sequence ID" value="KAG6397166.1"/>
    <property type="molecule type" value="Genomic_DNA"/>
</dbReference>
<evidence type="ECO:0000256" key="1">
    <source>
        <dbReference type="ARBA" id="ARBA00008894"/>
    </source>
</evidence>
<feature type="domain" description="Disease resistance R13L4/SHOC-2-like LRR" evidence="11">
    <location>
        <begin position="428"/>
        <end position="699"/>
    </location>
</feature>
<dbReference type="InterPro" id="IPR002182">
    <property type="entry name" value="NB-ARC"/>
</dbReference>
<dbReference type="Pfam" id="PF00931">
    <property type="entry name" value="NB-ARC"/>
    <property type="match status" value="1"/>
</dbReference>